<comment type="pathway">
    <text evidence="2">Amino-acid biosynthesis; L-methionine biosynthesis via salvage pathway; L-methionine from S-methyl-5-thio-alpha-D-ribose 1-phosphate: step 1/6.</text>
</comment>
<dbReference type="InterPro" id="IPR011559">
    <property type="entry name" value="Initiation_fac_2B_a/b/d"/>
</dbReference>
<feature type="binding site" evidence="2">
    <location>
        <begin position="45"/>
        <end position="47"/>
    </location>
    <ligand>
        <name>substrate</name>
    </ligand>
</feature>
<feature type="binding site" evidence="2">
    <location>
        <position position="85"/>
    </location>
    <ligand>
        <name>substrate</name>
    </ligand>
</feature>
<dbReference type="InterPro" id="IPR037171">
    <property type="entry name" value="NagB/RpiA_transferase-like"/>
</dbReference>
<keyword evidence="2" id="KW-0028">Amino-acid biosynthesis</keyword>
<feature type="binding site" evidence="2">
    <location>
        <position position="191"/>
    </location>
    <ligand>
        <name>substrate</name>
    </ligand>
</feature>
<dbReference type="HAMAP" id="MF_01678">
    <property type="entry name" value="Salvage_MtnA"/>
    <property type="match status" value="1"/>
</dbReference>
<proteinExistence type="inferred from homology"/>
<reference evidence="3" key="1">
    <citation type="submission" date="2019-03" db="EMBL/GenBank/DDBJ databases">
        <title>Lake Tanganyika Metagenome-Assembled Genomes (MAGs).</title>
        <authorList>
            <person name="Tran P."/>
        </authorList>
    </citation>
    <scope>NUCLEOTIDE SEQUENCE</scope>
    <source>
        <strain evidence="3">K_DeepCast_150m_m2_040</strain>
    </source>
</reference>
<feature type="active site" description="Proton donor" evidence="2">
    <location>
        <position position="230"/>
    </location>
</feature>
<evidence type="ECO:0000313" key="4">
    <source>
        <dbReference type="Proteomes" id="UP000779900"/>
    </source>
</evidence>
<dbReference type="Gene3D" id="3.40.50.10470">
    <property type="entry name" value="Translation initiation factor eif-2b, domain 2"/>
    <property type="match status" value="1"/>
</dbReference>
<dbReference type="InterPro" id="IPR027363">
    <property type="entry name" value="M1Pi_N"/>
</dbReference>
<dbReference type="GO" id="GO:0019509">
    <property type="term" value="P:L-methionine salvage from methylthioadenosine"/>
    <property type="evidence" value="ECO:0007669"/>
    <property type="project" value="UniProtKB-UniRule"/>
</dbReference>
<organism evidence="3 4">
    <name type="scientific">candidate division WOR-3 bacterium</name>
    <dbReference type="NCBI Taxonomy" id="2052148"/>
    <lineage>
        <taxon>Bacteria</taxon>
        <taxon>Bacteria division WOR-3</taxon>
    </lineage>
</organism>
<keyword evidence="1 2" id="KW-0413">Isomerase</keyword>
<evidence type="ECO:0000256" key="1">
    <source>
        <dbReference type="ARBA" id="ARBA00023235"/>
    </source>
</evidence>
<dbReference type="SUPFAM" id="SSF100950">
    <property type="entry name" value="NagB/RpiA/CoA transferase-like"/>
    <property type="match status" value="1"/>
</dbReference>
<dbReference type="Pfam" id="PF01008">
    <property type="entry name" value="IF-2B"/>
    <property type="match status" value="1"/>
</dbReference>
<gene>
    <name evidence="2 3" type="primary">mtnA</name>
    <name evidence="3" type="ORF">FJY68_07640</name>
</gene>
<dbReference type="PANTHER" id="PTHR43475">
    <property type="entry name" value="METHYLTHIORIBOSE-1-PHOSPHATE ISOMERASE"/>
    <property type="match status" value="1"/>
</dbReference>
<feature type="site" description="Transition state stabilizer" evidence="2">
    <location>
        <position position="152"/>
    </location>
</feature>
<keyword evidence="2" id="KW-0486">Methionine biosynthesis</keyword>
<feature type="binding site" evidence="2">
    <location>
        <begin position="240"/>
        <end position="241"/>
    </location>
    <ligand>
        <name>substrate</name>
    </ligand>
</feature>
<comment type="similarity">
    <text evidence="2">Belongs to the EIF-2B alpha/beta/delta subunits family. MtnA subfamily.</text>
</comment>
<protein>
    <recommendedName>
        <fullName evidence="2">Methylthioribose-1-phosphate isomerase</fullName>
        <shortName evidence="2">M1Pi</shortName>
        <shortName evidence="2">MTR-1-P isomerase</shortName>
        <ecNumber evidence="2">5.3.1.23</ecNumber>
    </recommendedName>
    <alternativeName>
        <fullName evidence="2">S-methyl-5-thioribose-1-phosphate isomerase</fullName>
    </alternativeName>
</protein>
<dbReference type="FunFam" id="3.40.50.10470:FF:000006">
    <property type="entry name" value="Methylthioribose-1-phosphate isomerase"/>
    <property type="match status" value="1"/>
</dbReference>
<dbReference type="FunFam" id="1.20.120.420:FF:000003">
    <property type="entry name" value="Methylthioribose-1-phosphate isomerase"/>
    <property type="match status" value="1"/>
</dbReference>
<dbReference type="GO" id="GO:0046523">
    <property type="term" value="F:S-methyl-5-thioribose-1-phosphate isomerase activity"/>
    <property type="evidence" value="ECO:0007669"/>
    <property type="project" value="UniProtKB-UniRule"/>
</dbReference>
<dbReference type="EMBL" id="VGIR01000040">
    <property type="protein sequence ID" value="MBM3331705.1"/>
    <property type="molecule type" value="Genomic_DNA"/>
</dbReference>
<dbReference type="InterPro" id="IPR005251">
    <property type="entry name" value="IF-M1Pi"/>
</dbReference>
<dbReference type="PANTHER" id="PTHR43475:SF1">
    <property type="entry name" value="METHYLTHIORIBOSE-1-PHOSPHATE ISOMERASE"/>
    <property type="match status" value="1"/>
</dbReference>
<dbReference type="AlphaFoldDB" id="A0A937XII3"/>
<dbReference type="NCBIfam" id="TIGR00512">
    <property type="entry name" value="salvage_mtnA"/>
    <property type="match status" value="1"/>
</dbReference>
<dbReference type="InterPro" id="IPR042529">
    <property type="entry name" value="IF_2B-like_C"/>
</dbReference>
<name>A0A937XII3_UNCW3</name>
<dbReference type="Gene3D" id="1.20.120.420">
    <property type="entry name" value="translation initiation factor eif-2b, domain 1"/>
    <property type="match status" value="1"/>
</dbReference>
<dbReference type="NCBIfam" id="NF004326">
    <property type="entry name" value="PRK05720.1"/>
    <property type="match status" value="1"/>
</dbReference>
<dbReference type="InterPro" id="IPR000649">
    <property type="entry name" value="IF-2B-related"/>
</dbReference>
<accession>A0A937XII3</accession>
<evidence type="ECO:0000256" key="2">
    <source>
        <dbReference type="HAMAP-Rule" id="MF_01678"/>
    </source>
</evidence>
<dbReference type="NCBIfam" id="TIGR00524">
    <property type="entry name" value="eIF-2B_rel"/>
    <property type="match status" value="1"/>
</dbReference>
<comment type="function">
    <text evidence="2">Catalyzes the interconversion of methylthioribose-1-phosphate (MTR-1-P) into methylthioribulose-1-phosphate (MTRu-1-P).</text>
</comment>
<evidence type="ECO:0000313" key="3">
    <source>
        <dbReference type="EMBL" id="MBM3331705.1"/>
    </source>
</evidence>
<dbReference type="EC" id="5.3.1.23" evidence="2"/>
<sequence>MLRAVEFRGSRLRILDQTLLPHRTVYLYPRSAAEVAGIIKRLAVRGAPAIGVAAAYGLAVEAKRLPDSKLEPGLRRAAEMLAASRPTAVNLKWAVVRVMQSVSVRAMSPDETRRAVLAEAQRTETEEVERSLAMARFGAKLLPKGANILTICNTGALAGPGMGTALGVVIQAHLDGKKPSVYSCETRPLLQGSRLTTLELLRARIPVTLIADSAAASVIDRCDLVLAGADRIAANGDTANKVGTRMLATLARAARKPFYIVAPTSTFDPVTSNGGKIVVEERGGEEVRSFLGCRAAPKDVPVFNPAFDVTPARLITGFITDRGIIHPPYRAAIRRLLGR</sequence>
<comment type="caution">
    <text evidence="3">The sequence shown here is derived from an EMBL/GenBank/DDBJ whole genome shotgun (WGS) entry which is preliminary data.</text>
</comment>
<dbReference type="Proteomes" id="UP000779900">
    <property type="component" value="Unassembled WGS sequence"/>
</dbReference>
<comment type="catalytic activity">
    <reaction evidence="2">
        <text>5-(methylsulfanyl)-alpha-D-ribose 1-phosphate = 5-(methylsulfanyl)-D-ribulose 1-phosphate</text>
        <dbReference type="Rhea" id="RHEA:19989"/>
        <dbReference type="ChEBI" id="CHEBI:58533"/>
        <dbReference type="ChEBI" id="CHEBI:58548"/>
        <dbReference type="EC" id="5.3.1.23"/>
    </reaction>
</comment>